<name>A0A314YHL8_PRUYE</name>
<sequence>MRGRSLWQCSYYASDVYGMGKDKSKFGIWKLVIKSTSLTVFAQNSYRARKQARFNKRPPEKREVSRSSAVRWCFSVCFQ</sequence>
<keyword evidence="2" id="KW-1185">Reference proteome</keyword>
<proteinExistence type="predicted"/>
<dbReference type="Proteomes" id="UP000250321">
    <property type="component" value="Unassembled WGS sequence"/>
</dbReference>
<dbReference type="AlphaFoldDB" id="A0A314YHL8"/>
<dbReference type="EMBL" id="PJQY01001018">
    <property type="protein sequence ID" value="PQQ06023.1"/>
    <property type="molecule type" value="Genomic_DNA"/>
</dbReference>
<organism evidence="1 2">
    <name type="scientific">Prunus yedoensis var. nudiflora</name>
    <dbReference type="NCBI Taxonomy" id="2094558"/>
    <lineage>
        <taxon>Eukaryota</taxon>
        <taxon>Viridiplantae</taxon>
        <taxon>Streptophyta</taxon>
        <taxon>Embryophyta</taxon>
        <taxon>Tracheophyta</taxon>
        <taxon>Spermatophyta</taxon>
        <taxon>Magnoliopsida</taxon>
        <taxon>eudicotyledons</taxon>
        <taxon>Gunneridae</taxon>
        <taxon>Pentapetalae</taxon>
        <taxon>rosids</taxon>
        <taxon>fabids</taxon>
        <taxon>Rosales</taxon>
        <taxon>Rosaceae</taxon>
        <taxon>Amygdaloideae</taxon>
        <taxon>Amygdaleae</taxon>
        <taxon>Prunus</taxon>
    </lineage>
</organism>
<reference evidence="1 2" key="1">
    <citation type="submission" date="2018-02" db="EMBL/GenBank/DDBJ databases">
        <title>Draft genome of wild Prunus yedoensis var. nudiflora.</title>
        <authorList>
            <person name="Baek S."/>
            <person name="Kim J.-H."/>
            <person name="Choi K."/>
            <person name="Kim G.-B."/>
            <person name="Cho A."/>
            <person name="Jang H."/>
            <person name="Shin C.-H."/>
            <person name="Yu H.-J."/>
            <person name="Mun J.-H."/>
        </authorList>
    </citation>
    <scope>NUCLEOTIDE SEQUENCE [LARGE SCALE GENOMIC DNA]</scope>
    <source>
        <strain evidence="2">cv. Jeju island</strain>
        <tissue evidence="1">Leaf</tissue>
    </source>
</reference>
<gene>
    <name evidence="1" type="ORF">Pyn_01650</name>
</gene>
<comment type="caution">
    <text evidence="1">The sequence shown here is derived from an EMBL/GenBank/DDBJ whole genome shotgun (WGS) entry which is preliminary data.</text>
</comment>
<evidence type="ECO:0000313" key="1">
    <source>
        <dbReference type="EMBL" id="PQQ06023.1"/>
    </source>
</evidence>
<accession>A0A314YHL8</accession>
<protein>
    <submittedName>
        <fullName evidence="1">Uncharacterized protein</fullName>
    </submittedName>
</protein>
<evidence type="ECO:0000313" key="2">
    <source>
        <dbReference type="Proteomes" id="UP000250321"/>
    </source>
</evidence>